<evidence type="ECO:0000256" key="1">
    <source>
        <dbReference type="ARBA" id="ARBA00008595"/>
    </source>
</evidence>
<evidence type="ECO:0000313" key="5">
    <source>
        <dbReference type="EMBL" id="CAK7237801.1"/>
    </source>
</evidence>
<protein>
    <recommendedName>
        <fullName evidence="7">Serum paraoxonase/arylesterase family protein</fullName>
    </recommendedName>
</protein>
<name>A0ABP0D3F9_9PEZI</name>
<keyword evidence="2" id="KW-0378">Hydrolase</keyword>
<sequence length="443" mass="48029">MASTVPMKTIAIAALFVVLSYVVGPPVQRTLTVFGYWRQPVPTPLADEDLVVIDDTTNCEDLHFHAASNTLFTACEDHLETRFAWFPPLSLFDDPAIVAKNRGSIHTIDPKTFKSTRLAFTNFDDPFVTHGIDVVSDPDRPDGEAVYVFAVNHLPNPDFLWDGAAAAAATAGVPKARSRIEVFHHVVGTKMAQHVRSIAHPLIRTPNDIAAVSHDAFYVTNDHYYRGGALRQVEDIVAAARWTDVVHVRIKNSTSRTATEGFDISVALPNVHNSNGISRGRSADEIVVSSCTSGVLNICQRSASRLKIVHSSVKADFVIDNPNYFADPYAGDGGDFSGFVLPGLSHAIDLGKTHTDPLASESIMVALARPLPGGEGAGQWETANTTDKWETRLLFEDDGSRIRSVSAAVLVAIDPRHEGGARKAWAFVTGFLSKNAIAVKINL</sequence>
<comment type="similarity">
    <text evidence="1">Belongs to the paraoxonase family.</text>
</comment>
<evidence type="ECO:0000313" key="6">
    <source>
        <dbReference type="Proteomes" id="UP001642406"/>
    </source>
</evidence>
<keyword evidence="6" id="KW-1185">Reference proteome</keyword>
<evidence type="ECO:0000256" key="4">
    <source>
        <dbReference type="ARBA" id="ARBA00023180"/>
    </source>
</evidence>
<keyword evidence="4" id="KW-0325">Glycoprotein</keyword>
<dbReference type="Pfam" id="PF01731">
    <property type="entry name" value="Arylesterase"/>
    <property type="match status" value="1"/>
</dbReference>
<reference evidence="5 6" key="1">
    <citation type="submission" date="2024-01" db="EMBL/GenBank/DDBJ databases">
        <authorList>
            <person name="Allen C."/>
            <person name="Tagirdzhanova G."/>
        </authorList>
    </citation>
    <scope>NUCLEOTIDE SEQUENCE [LARGE SCALE GENOMIC DNA]</scope>
</reference>
<dbReference type="PANTHER" id="PTHR11799">
    <property type="entry name" value="PARAOXONASE"/>
    <property type="match status" value="1"/>
</dbReference>
<dbReference type="EMBL" id="CAWUHC010000209">
    <property type="protein sequence ID" value="CAK7237801.1"/>
    <property type="molecule type" value="Genomic_DNA"/>
</dbReference>
<dbReference type="InterPro" id="IPR051288">
    <property type="entry name" value="Serum_paraoxonase/arylesterase"/>
</dbReference>
<dbReference type="InterPro" id="IPR011042">
    <property type="entry name" value="6-blade_b-propeller_TolB-like"/>
</dbReference>
<organism evidence="5 6">
    <name type="scientific">Sporothrix bragantina</name>
    <dbReference type="NCBI Taxonomy" id="671064"/>
    <lineage>
        <taxon>Eukaryota</taxon>
        <taxon>Fungi</taxon>
        <taxon>Dikarya</taxon>
        <taxon>Ascomycota</taxon>
        <taxon>Pezizomycotina</taxon>
        <taxon>Sordariomycetes</taxon>
        <taxon>Sordariomycetidae</taxon>
        <taxon>Ophiostomatales</taxon>
        <taxon>Ophiostomataceae</taxon>
        <taxon>Sporothrix</taxon>
    </lineage>
</organism>
<comment type="caution">
    <text evidence="5">The sequence shown here is derived from an EMBL/GenBank/DDBJ whole genome shotgun (WGS) entry which is preliminary data.</text>
</comment>
<proteinExistence type="inferred from homology"/>
<dbReference type="Gene3D" id="2.120.10.30">
    <property type="entry name" value="TolB, C-terminal domain"/>
    <property type="match status" value="1"/>
</dbReference>
<accession>A0ABP0D3F9</accession>
<keyword evidence="3" id="KW-1015">Disulfide bond</keyword>
<dbReference type="SUPFAM" id="SSF63829">
    <property type="entry name" value="Calcium-dependent phosphotriesterase"/>
    <property type="match status" value="1"/>
</dbReference>
<dbReference type="PANTHER" id="PTHR11799:SF12">
    <property type="entry name" value="PARAOXONASE-RELATED"/>
    <property type="match status" value="1"/>
</dbReference>
<dbReference type="InterPro" id="IPR002640">
    <property type="entry name" value="Arylesterase"/>
</dbReference>
<evidence type="ECO:0000256" key="2">
    <source>
        <dbReference type="ARBA" id="ARBA00022801"/>
    </source>
</evidence>
<evidence type="ECO:0000256" key="3">
    <source>
        <dbReference type="ARBA" id="ARBA00023157"/>
    </source>
</evidence>
<gene>
    <name evidence="5" type="ORF">SBRCBS47491_010152</name>
</gene>
<evidence type="ECO:0008006" key="7">
    <source>
        <dbReference type="Google" id="ProtNLM"/>
    </source>
</evidence>
<dbReference type="Proteomes" id="UP001642406">
    <property type="component" value="Unassembled WGS sequence"/>
</dbReference>